<dbReference type="InterPro" id="IPR001206">
    <property type="entry name" value="Diacylglycerol_kinase_cat_dom"/>
</dbReference>
<feature type="compositionally biased region" description="Polar residues" evidence="1">
    <location>
        <begin position="9"/>
        <end position="26"/>
    </location>
</feature>
<evidence type="ECO:0000313" key="9">
    <source>
        <dbReference type="Proteomes" id="UP000432196"/>
    </source>
</evidence>
<evidence type="ECO:0000313" key="12">
    <source>
        <dbReference type="Proteomes" id="UP000467387"/>
    </source>
</evidence>
<dbReference type="SUPFAM" id="SSF111331">
    <property type="entry name" value="NAD kinase/diacylglycerol kinase-like"/>
    <property type="match status" value="1"/>
</dbReference>
<organism evidence="5 9">
    <name type="scientific">Bifidobacterium longum</name>
    <dbReference type="NCBI Taxonomy" id="216816"/>
    <lineage>
        <taxon>Bacteria</taxon>
        <taxon>Bacillati</taxon>
        <taxon>Actinomycetota</taxon>
        <taxon>Actinomycetes</taxon>
        <taxon>Bifidobacteriales</taxon>
        <taxon>Bifidobacteriaceae</taxon>
        <taxon>Bifidobacterium</taxon>
    </lineage>
</organism>
<dbReference type="EMBL" id="WXDR01000003">
    <property type="protein sequence ID" value="MZU08017.1"/>
    <property type="molecule type" value="Genomic_DNA"/>
</dbReference>
<evidence type="ECO:0000256" key="2">
    <source>
        <dbReference type="SAM" id="Phobius"/>
    </source>
</evidence>
<keyword evidence="5" id="KW-0808">Transferase</keyword>
<dbReference type="Gene3D" id="2.60.200.40">
    <property type="match status" value="1"/>
</dbReference>
<evidence type="ECO:0000313" key="10">
    <source>
        <dbReference type="Proteomes" id="UP000451234"/>
    </source>
</evidence>
<evidence type="ECO:0000313" key="6">
    <source>
        <dbReference type="EMBL" id="KAB7321251.1"/>
    </source>
</evidence>
<dbReference type="Proteomes" id="UP000451234">
    <property type="component" value="Unassembled WGS sequence"/>
</dbReference>
<evidence type="ECO:0000313" key="5">
    <source>
        <dbReference type="EMBL" id="KAB7069900.1"/>
    </source>
</evidence>
<dbReference type="InterPro" id="IPR017438">
    <property type="entry name" value="ATP-NAD_kinase_N"/>
</dbReference>
<accession>A0A269T727</accession>
<dbReference type="Proteomes" id="UP000467387">
    <property type="component" value="Unassembled WGS sequence"/>
</dbReference>
<dbReference type="GO" id="GO:0019242">
    <property type="term" value="P:methylglyoxal biosynthetic process"/>
    <property type="evidence" value="ECO:0007669"/>
    <property type="project" value="InterPro"/>
</dbReference>
<dbReference type="EMBL" id="WDWU01000022">
    <property type="protein sequence ID" value="KAB7056059.1"/>
    <property type="molecule type" value="Genomic_DNA"/>
</dbReference>
<keyword evidence="5" id="KW-0418">Kinase</keyword>
<dbReference type="GO" id="GO:0008929">
    <property type="term" value="F:methylglyoxal synthase activity"/>
    <property type="evidence" value="ECO:0007669"/>
    <property type="project" value="InterPro"/>
</dbReference>
<name>A0A269T727_BIFLN</name>
<evidence type="ECO:0000259" key="3">
    <source>
        <dbReference type="PROSITE" id="PS50146"/>
    </source>
</evidence>
<evidence type="ECO:0000256" key="1">
    <source>
        <dbReference type="SAM" id="MobiDB-lite"/>
    </source>
</evidence>
<dbReference type="InterPro" id="IPR016064">
    <property type="entry name" value="NAD/diacylglycerol_kinase_sf"/>
</dbReference>
<dbReference type="Proteomes" id="UP000638311">
    <property type="component" value="Unassembled WGS sequence"/>
</dbReference>
<evidence type="ECO:0000313" key="4">
    <source>
        <dbReference type="EMBL" id="KAB7056059.1"/>
    </source>
</evidence>
<proteinExistence type="predicted"/>
<dbReference type="PANTHER" id="PTHR30492">
    <property type="entry name" value="METHYLGLYOXAL SYNTHASE"/>
    <property type="match status" value="1"/>
</dbReference>
<dbReference type="AlphaFoldDB" id="A0A269T727"/>
<reference evidence="9 10" key="1">
    <citation type="journal article" date="2019" name="Nat. Med.">
        <title>A library of human gut bacterial isolates paired with longitudinal multiomics data enables mechanistic microbiome research.</title>
        <authorList>
            <person name="Poyet M."/>
            <person name="Groussin M."/>
            <person name="Gibbons S.M."/>
            <person name="Avila-Pacheco J."/>
            <person name="Jiang X."/>
            <person name="Kearney S.M."/>
            <person name="Perrotta A.R."/>
            <person name="Berdy B."/>
            <person name="Zhao S."/>
            <person name="Lieberman T.D."/>
            <person name="Swanson P.K."/>
            <person name="Smith M."/>
            <person name="Roesemann S."/>
            <person name="Alexander J.E."/>
            <person name="Rich S.A."/>
            <person name="Livny J."/>
            <person name="Vlamakis H."/>
            <person name="Clish C."/>
            <person name="Bullock K."/>
            <person name="Deik A."/>
            <person name="Scott J."/>
            <person name="Pierce K.A."/>
            <person name="Xavier R.J."/>
            <person name="Alm E.J."/>
        </authorList>
    </citation>
    <scope>NUCLEOTIDE SEQUENCE [LARGE SCALE GENOMIC DNA]</scope>
    <source>
        <strain evidence="5 9">BIOML-A201</strain>
        <strain evidence="4 12">BIOML-A210</strain>
        <strain evidence="7 11">BIOML-A395</strain>
        <strain evidence="8">BIOML-A409</strain>
        <strain evidence="6 10">BIOML-A75</strain>
    </source>
</reference>
<dbReference type="Proteomes" id="UP000466472">
    <property type="component" value="Unassembled WGS sequence"/>
</dbReference>
<keyword evidence="2" id="KW-0472">Membrane</keyword>
<keyword evidence="2" id="KW-1133">Transmembrane helix</keyword>
<dbReference type="PROSITE" id="PS50146">
    <property type="entry name" value="DAGK"/>
    <property type="match status" value="1"/>
</dbReference>
<evidence type="ECO:0000313" key="11">
    <source>
        <dbReference type="Proteomes" id="UP000466472"/>
    </source>
</evidence>
<dbReference type="InterPro" id="IPR004363">
    <property type="entry name" value="Methylgl_synth"/>
</dbReference>
<dbReference type="Proteomes" id="UP000432196">
    <property type="component" value="Unassembled WGS sequence"/>
</dbReference>
<dbReference type="Gene3D" id="3.40.50.10330">
    <property type="entry name" value="Probable inorganic polyphosphate/atp-NAD kinase, domain 1"/>
    <property type="match status" value="1"/>
</dbReference>
<dbReference type="PANTHER" id="PTHR30492:SF0">
    <property type="entry name" value="METHYLGLYOXAL SYNTHASE"/>
    <property type="match status" value="1"/>
</dbReference>
<feature type="region of interest" description="Disordered" evidence="1">
    <location>
        <begin position="1"/>
        <end position="35"/>
    </location>
</feature>
<sequence length="459" mass="49126">MAECAGVTRKSQGSPGKSADGSTRPISSDETRLNHNHAPRGCCVQEMFTYGAPWPQTTSPPITIGAMPQPALTVFLIIAAIAIVVVLIAVIVIALRAQRRRKLAQTLEKRRDDEVQYAFIVNPSKPQAEARRLHIQRFCEAKGLNRIRFYDTQLDKDGRVCALEALEDGADVVIAVGGDGTVRTVASAVSGTGHALGIIPIGTGNLFARNMGVPVDDIDAALTVATSHGSRLVDMGRLTLLDHPEDDHGHAFLIIAGIGFDAAMIDDTNPELKANISWLAYFVGGVKNLFAPKFRGTLTVTSADGSTHTIKNLDFRTVMAGNCGQIPMFSLMPAASYDDGLLDFEIIDTTGGILGWANLFGDVVHQTIIGKPEQNPLSTNSTIEQVQGVSAEITLEKPAKAQVDGDMLPETKHIRFSVDHRALIVRVPDASALEKTAQAAASNATSDFAEMTGTLEPIR</sequence>
<evidence type="ECO:0000313" key="7">
    <source>
        <dbReference type="EMBL" id="MZR88670.1"/>
    </source>
</evidence>
<dbReference type="GO" id="GO:0016301">
    <property type="term" value="F:kinase activity"/>
    <property type="evidence" value="ECO:0007669"/>
    <property type="project" value="UniProtKB-KW"/>
</dbReference>
<dbReference type="Pfam" id="PF00781">
    <property type="entry name" value="DAGK_cat"/>
    <property type="match status" value="1"/>
</dbReference>
<keyword evidence="2" id="KW-0812">Transmembrane</keyword>
<dbReference type="SMART" id="SM00046">
    <property type="entry name" value="DAGKc"/>
    <property type="match status" value="1"/>
</dbReference>
<dbReference type="GO" id="GO:0005829">
    <property type="term" value="C:cytosol"/>
    <property type="evidence" value="ECO:0007669"/>
    <property type="project" value="TreeGrafter"/>
</dbReference>
<dbReference type="EMBL" id="WDWL01000022">
    <property type="protein sequence ID" value="KAB7069900.1"/>
    <property type="molecule type" value="Genomic_DNA"/>
</dbReference>
<gene>
    <name evidence="6" type="ORF">GBB65_10220</name>
    <name evidence="5" type="ORF">GBI83_11285</name>
    <name evidence="4" type="ORF">GBI87_11230</name>
    <name evidence="7" type="ORF">GT999_04975</name>
    <name evidence="8" type="ORF">GUA24_03035</name>
</gene>
<feature type="domain" description="DAGKc" evidence="3">
    <location>
        <begin position="164"/>
        <end position="243"/>
    </location>
</feature>
<feature type="transmembrane region" description="Helical" evidence="2">
    <location>
        <begin position="71"/>
        <end position="95"/>
    </location>
</feature>
<protein>
    <submittedName>
        <fullName evidence="5">Diacylglycerol kinase</fullName>
    </submittedName>
</protein>
<evidence type="ECO:0000313" key="8">
    <source>
        <dbReference type="EMBL" id="MZU08017.1"/>
    </source>
</evidence>
<comment type="caution">
    <text evidence="5">The sequence shown here is derived from an EMBL/GenBank/DDBJ whole genome shotgun (WGS) entry which is preliminary data.</text>
</comment>
<dbReference type="EMBL" id="WDRV01000018">
    <property type="protein sequence ID" value="KAB7321251.1"/>
    <property type="molecule type" value="Genomic_DNA"/>
</dbReference>
<dbReference type="EMBL" id="WXEF01000008">
    <property type="protein sequence ID" value="MZR88670.1"/>
    <property type="molecule type" value="Genomic_DNA"/>
</dbReference>